<keyword evidence="2" id="KW-1185">Reference proteome</keyword>
<reference evidence="1 2" key="1">
    <citation type="journal article" date="2016" name="Proc. Natl. Acad. Sci. U.S.A.">
        <title>Comparative genomics of biotechnologically important yeasts.</title>
        <authorList>
            <person name="Riley R."/>
            <person name="Haridas S."/>
            <person name="Wolfe K.H."/>
            <person name="Lopes M.R."/>
            <person name="Hittinger C.T."/>
            <person name="Goeker M."/>
            <person name="Salamov A.A."/>
            <person name="Wisecaver J.H."/>
            <person name="Long T.M."/>
            <person name="Calvey C.H."/>
            <person name="Aerts A.L."/>
            <person name="Barry K.W."/>
            <person name="Choi C."/>
            <person name="Clum A."/>
            <person name="Coughlan A.Y."/>
            <person name="Deshpande S."/>
            <person name="Douglass A.P."/>
            <person name="Hanson S.J."/>
            <person name="Klenk H.-P."/>
            <person name="LaButti K.M."/>
            <person name="Lapidus A."/>
            <person name="Lindquist E.A."/>
            <person name="Lipzen A.M."/>
            <person name="Meier-Kolthoff J.P."/>
            <person name="Ohm R.A."/>
            <person name="Otillar R.P."/>
            <person name="Pangilinan J.L."/>
            <person name="Peng Y."/>
            <person name="Rokas A."/>
            <person name="Rosa C.A."/>
            <person name="Scheuner C."/>
            <person name="Sibirny A.A."/>
            <person name="Slot J.C."/>
            <person name="Stielow J.B."/>
            <person name="Sun H."/>
            <person name="Kurtzman C.P."/>
            <person name="Blackwell M."/>
            <person name="Grigoriev I.V."/>
            <person name="Jeffries T.W."/>
        </authorList>
    </citation>
    <scope>NUCLEOTIDE SEQUENCE [LARGE SCALE GENOMIC DNA]</scope>
    <source>
        <strain evidence="2">ATCC 18201 / CBS 1600 / BCRC 20928 / JCM 3617 / NBRC 0987 / NRRL Y-1542</strain>
    </source>
</reference>
<sequence>MHSESVIGPDGQQKSNYDRWKPSTKLACMIELYGVSKNPEYFDQSRQRFSPLAWHLVADALNKEYPNVAKRFTNINIKCRYQRVLKYHKVFKRMALASSGFKWNSRAFCFEETAAIEDQLSRNNLNDEILNSEINLVKLLTKAGHADIEYFHRFIYVDSKNSDRDDQVLQSKSYINFAIEYGVLTQSSSRPEFFKDLQNATSNPTSFLAPSVSHVPPTYSENYDQHKPTLPLSTMAIGVGASIVTNDGSGFLNQLPQLDMNQVGAAQFHYPQTQASHTEVPSSVLSYPYTPVPSRHGSDTSHVTSITMPSLTDNIDQFGFSEYTNDIICSIPQVTLSRDGDLRKKRKLDNDIQNESGSQALTPEEFPFIEQHFDTSLLPLNAVLTIHKEFEHMKEAVSNKVYDLRMSQTISYEDFTKLQQLLETSTSFLRSANKRLSNDESFLELIKVYTDKS</sequence>
<dbReference type="OrthoDB" id="3981132at2759"/>
<gene>
    <name evidence="1" type="ORF">CYBJADRAFT_171911</name>
</gene>
<dbReference type="AlphaFoldDB" id="A0A1E4S687"/>
<dbReference type="Proteomes" id="UP000094389">
    <property type="component" value="Unassembled WGS sequence"/>
</dbReference>
<protein>
    <recommendedName>
        <fullName evidence="3">Myb/SANT-like domain-containing protein</fullName>
    </recommendedName>
</protein>
<dbReference type="EMBL" id="KV453927">
    <property type="protein sequence ID" value="ODV74902.1"/>
    <property type="molecule type" value="Genomic_DNA"/>
</dbReference>
<evidence type="ECO:0000313" key="1">
    <source>
        <dbReference type="EMBL" id="ODV74902.1"/>
    </source>
</evidence>
<dbReference type="GeneID" id="30990669"/>
<dbReference type="RefSeq" id="XP_020071941.1">
    <property type="nucleotide sequence ID" value="XM_020216273.1"/>
</dbReference>
<evidence type="ECO:0000313" key="2">
    <source>
        <dbReference type="Proteomes" id="UP000094389"/>
    </source>
</evidence>
<dbReference type="OMA" id="WHIVAEN"/>
<evidence type="ECO:0008006" key="3">
    <source>
        <dbReference type="Google" id="ProtNLM"/>
    </source>
</evidence>
<name>A0A1E4S687_CYBJN</name>
<accession>A0A1E4S687</accession>
<proteinExistence type="predicted"/>
<organism evidence="1 2">
    <name type="scientific">Cyberlindnera jadinii (strain ATCC 18201 / CBS 1600 / BCRC 20928 / JCM 3617 / NBRC 0987 / NRRL Y-1542)</name>
    <name type="common">Torula yeast</name>
    <name type="synonym">Candida utilis</name>
    <dbReference type="NCBI Taxonomy" id="983966"/>
    <lineage>
        <taxon>Eukaryota</taxon>
        <taxon>Fungi</taxon>
        <taxon>Dikarya</taxon>
        <taxon>Ascomycota</taxon>
        <taxon>Saccharomycotina</taxon>
        <taxon>Saccharomycetes</taxon>
        <taxon>Phaffomycetales</taxon>
        <taxon>Phaffomycetaceae</taxon>
        <taxon>Cyberlindnera</taxon>
    </lineage>
</organism>